<dbReference type="PANTHER" id="PTHR36138">
    <property type="entry name" value="EXPRESSED PROTEIN-RELATED"/>
    <property type="match status" value="1"/>
</dbReference>
<feature type="compositionally biased region" description="Acidic residues" evidence="1">
    <location>
        <begin position="126"/>
        <end position="136"/>
    </location>
</feature>
<feature type="compositionally biased region" description="Basic residues" evidence="1">
    <location>
        <begin position="143"/>
        <end position="164"/>
    </location>
</feature>
<protein>
    <submittedName>
        <fullName evidence="2">Uncharacterized protein</fullName>
    </submittedName>
</protein>
<dbReference type="AlphaFoldDB" id="A0A8S0RD18"/>
<proteinExistence type="predicted"/>
<keyword evidence="3" id="KW-1185">Reference proteome</keyword>
<sequence length="164" mass="19258">MANPAIMKELKAMFDPPPPVQKNRAVVEEPSFEYLVETTPSTKKKKKILREVPASEVRQVMNYKRKPYKVDIPDEMIRCCPELAAAIYIRVAETATLRESYDRWMLEQKEDFARQLKAKGIVTREDEVDEDYDEEKDYTPLHQGRRRYRPGVMKKHQGGTRKLN</sequence>
<dbReference type="PANTHER" id="PTHR36138:SF10">
    <property type="match status" value="1"/>
</dbReference>
<evidence type="ECO:0000256" key="1">
    <source>
        <dbReference type="SAM" id="MobiDB-lite"/>
    </source>
</evidence>
<dbReference type="Gramene" id="OE9A095142T1">
    <property type="protein sequence ID" value="OE9A095142C1"/>
    <property type="gene ID" value="OE9A095142"/>
</dbReference>
<comment type="caution">
    <text evidence="2">The sequence shown here is derived from an EMBL/GenBank/DDBJ whole genome shotgun (WGS) entry which is preliminary data.</text>
</comment>
<evidence type="ECO:0000313" key="2">
    <source>
        <dbReference type="EMBL" id="CAA2976780.1"/>
    </source>
</evidence>
<reference evidence="2 3" key="1">
    <citation type="submission" date="2019-12" db="EMBL/GenBank/DDBJ databases">
        <authorList>
            <person name="Alioto T."/>
            <person name="Alioto T."/>
            <person name="Gomez Garrido J."/>
        </authorList>
    </citation>
    <scope>NUCLEOTIDE SEQUENCE [LARGE SCALE GENOMIC DNA]</scope>
</reference>
<organism evidence="2 3">
    <name type="scientific">Olea europaea subsp. europaea</name>
    <dbReference type="NCBI Taxonomy" id="158383"/>
    <lineage>
        <taxon>Eukaryota</taxon>
        <taxon>Viridiplantae</taxon>
        <taxon>Streptophyta</taxon>
        <taxon>Embryophyta</taxon>
        <taxon>Tracheophyta</taxon>
        <taxon>Spermatophyta</taxon>
        <taxon>Magnoliopsida</taxon>
        <taxon>eudicotyledons</taxon>
        <taxon>Gunneridae</taxon>
        <taxon>Pentapetalae</taxon>
        <taxon>asterids</taxon>
        <taxon>lamiids</taxon>
        <taxon>Lamiales</taxon>
        <taxon>Oleaceae</taxon>
        <taxon>Oleeae</taxon>
        <taxon>Olea</taxon>
    </lineage>
</organism>
<gene>
    <name evidence="2" type="ORF">OLEA9_A095142</name>
</gene>
<dbReference type="OrthoDB" id="713405at2759"/>
<evidence type="ECO:0000313" key="3">
    <source>
        <dbReference type="Proteomes" id="UP000594638"/>
    </source>
</evidence>
<dbReference type="EMBL" id="CACTIH010002548">
    <property type="protein sequence ID" value="CAA2976780.1"/>
    <property type="molecule type" value="Genomic_DNA"/>
</dbReference>
<dbReference type="Proteomes" id="UP000594638">
    <property type="component" value="Unassembled WGS sequence"/>
</dbReference>
<accession>A0A8S0RD18</accession>
<name>A0A8S0RD18_OLEEU</name>
<feature type="region of interest" description="Disordered" evidence="1">
    <location>
        <begin position="125"/>
        <end position="164"/>
    </location>
</feature>